<name>A0AAV2B981_9ARAC</name>
<evidence type="ECO:0000313" key="1">
    <source>
        <dbReference type="EMBL" id="CAL1292416.1"/>
    </source>
</evidence>
<accession>A0AAV2B981</accession>
<gene>
    <name evidence="1" type="ORF">LARSCL_LOCUS17643</name>
</gene>
<dbReference type="EMBL" id="CAXIEN010000305">
    <property type="protein sequence ID" value="CAL1292416.1"/>
    <property type="molecule type" value="Genomic_DNA"/>
</dbReference>
<protein>
    <submittedName>
        <fullName evidence="1">Uncharacterized protein</fullName>
    </submittedName>
</protein>
<sequence length="9" mass="1062">MTRLVLDSK</sequence>
<keyword evidence="2" id="KW-1185">Reference proteome</keyword>
<dbReference type="Proteomes" id="UP001497382">
    <property type="component" value="Unassembled WGS sequence"/>
</dbReference>
<evidence type="ECO:0000313" key="2">
    <source>
        <dbReference type="Proteomes" id="UP001497382"/>
    </source>
</evidence>
<organism evidence="1 2">
    <name type="scientific">Larinioides sclopetarius</name>
    <dbReference type="NCBI Taxonomy" id="280406"/>
    <lineage>
        <taxon>Eukaryota</taxon>
        <taxon>Metazoa</taxon>
        <taxon>Ecdysozoa</taxon>
        <taxon>Arthropoda</taxon>
        <taxon>Chelicerata</taxon>
        <taxon>Arachnida</taxon>
        <taxon>Araneae</taxon>
        <taxon>Araneomorphae</taxon>
        <taxon>Entelegynae</taxon>
        <taxon>Araneoidea</taxon>
        <taxon>Araneidae</taxon>
        <taxon>Larinioides</taxon>
    </lineage>
</organism>
<proteinExistence type="predicted"/>
<comment type="caution">
    <text evidence="1">The sequence shown here is derived from an EMBL/GenBank/DDBJ whole genome shotgun (WGS) entry which is preliminary data.</text>
</comment>
<reference evidence="1 2" key="1">
    <citation type="submission" date="2024-04" db="EMBL/GenBank/DDBJ databases">
        <authorList>
            <person name="Rising A."/>
            <person name="Reimegard J."/>
            <person name="Sonavane S."/>
            <person name="Akerstrom W."/>
            <person name="Nylinder S."/>
            <person name="Hedman E."/>
            <person name="Kallberg Y."/>
        </authorList>
    </citation>
    <scope>NUCLEOTIDE SEQUENCE [LARGE SCALE GENOMIC DNA]</scope>
</reference>